<dbReference type="PANTHER" id="PTHR22936">
    <property type="entry name" value="RHOMBOID-RELATED"/>
    <property type="match status" value="1"/>
</dbReference>
<keyword evidence="3 8" id="KW-0812">Transmembrane</keyword>
<dbReference type="SUPFAM" id="SSF144091">
    <property type="entry name" value="Rhomboid-like"/>
    <property type="match status" value="1"/>
</dbReference>
<sequence length="392" mass="42985">MTDTPEIPDDAPVWARVDAFSEAPDGWGWTDRKGGRHPVGSLEELAISIREDRSSAIDLVWTPASPRMVVPEEVPELFHALFAARRRWAAADLEHSLGQLKIFGAGVVVTVAMAIWKDQPLLKSANIGMALVLFVMFALIPWYQAWKRGRELHHWSPGGMVAAIPPLRFETWLDLQRAPFTKCLLVLMTLTGLAQVFSLGSIDSAGLVKSAYFQGQTWRLFTAPFLHGNPVHWFLNMAALLYLGRRVEVFARWPHLVMVFLFTAWVGSEASARFFESTSVGASGGLMGLLGFLLVFETLHTRLVPRSSRRRLLAGVVLTGVIGLIGYRFIDNAAHVGGLIAGLVYAAIVFPKSSSPHRPQSTLTDRIVGTLALAATVGSAALTVWKVLGPRS</sequence>
<evidence type="ECO:0000313" key="10">
    <source>
        <dbReference type="EMBL" id="QUE50159.1"/>
    </source>
</evidence>
<dbReference type="EMBL" id="CP073100">
    <property type="protein sequence ID" value="QUE50159.1"/>
    <property type="molecule type" value="Genomic_DNA"/>
</dbReference>
<evidence type="ECO:0000259" key="9">
    <source>
        <dbReference type="Pfam" id="PF01694"/>
    </source>
</evidence>
<proteinExistence type="predicted"/>
<feature type="transmembrane region" description="Helical" evidence="8">
    <location>
        <begin position="312"/>
        <end position="330"/>
    </location>
</feature>
<dbReference type="PANTHER" id="PTHR22936:SF69">
    <property type="entry name" value="RHOMBOID-LIKE PROTEIN"/>
    <property type="match status" value="1"/>
</dbReference>
<protein>
    <submittedName>
        <fullName evidence="10">Rhomboid family intramembrane serine protease</fullName>
        <ecNumber evidence="10">3.4.21.105</ecNumber>
    </submittedName>
</protein>
<dbReference type="EC" id="3.4.21.105" evidence="10"/>
<dbReference type="InterPro" id="IPR022764">
    <property type="entry name" value="Peptidase_S54_rhomboid_dom"/>
</dbReference>
<feature type="transmembrane region" description="Helical" evidence="8">
    <location>
        <begin position="280"/>
        <end position="300"/>
    </location>
</feature>
<evidence type="ECO:0000256" key="8">
    <source>
        <dbReference type="SAM" id="Phobius"/>
    </source>
</evidence>
<dbReference type="AlphaFoldDB" id="A0A975IYI0"/>
<keyword evidence="11" id="KW-1185">Reference proteome</keyword>
<evidence type="ECO:0000313" key="11">
    <source>
        <dbReference type="Proteomes" id="UP000676169"/>
    </source>
</evidence>
<gene>
    <name evidence="10" type="ORF">KBB96_14935</name>
</gene>
<evidence type="ECO:0000256" key="2">
    <source>
        <dbReference type="ARBA" id="ARBA00022670"/>
    </source>
</evidence>
<evidence type="ECO:0000256" key="6">
    <source>
        <dbReference type="ARBA" id="ARBA00022989"/>
    </source>
</evidence>
<accession>A0A975IYI0</accession>
<dbReference type="GO" id="GO:0006508">
    <property type="term" value="P:proteolysis"/>
    <property type="evidence" value="ECO:0007669"/>
    <property type="project" value="UniProtKB-KW"/>
</dbReference>
<keyword evidence="2 10" id="KW-0645">Protease</keyword>
<keyword evidence="6 8" id="KW-1133">Transmembrane helix</keyword>
<feature type="domain" description="Peptidase S54 rhomboid" evidence="9">
    <location>
        <begin position="215"/>
        <end position="351"/>
    </location>
</feature>
<organism evidence="10 11">
    <name type="scientific">Luteolibacter ambystomatis</name>
    <dbReference type="NCBI Taxonomy" id="2824561"/>
    <lineage>
        <taxon>Bacteria</taxon>
        <taxon>Pseudomonadati</taxon>
        <taxon>Verrucomicrobiota</taxon>
        <taxon>Verrucomicrobiia</taxon>
        <taxon>Verrucomicrobiales</taxon>
        <taxon>Verrucomicrobiaceae</taxon>
        <taxon>Luteolibacter</taxon>
    </lineage>
</organism>
<feature type="transmembrane region" description="Helical" evidence="8">
    <location>
        <begin position="250"/>
        <end position="268"/>
    </location>
</feature>
<evidence type="ECO:0000256" key="1">
    <source>
        <dbReference type="ARBA" id="ARBA00004141"/>
    </source>
</evidence>
<feature type="transmembrane region" description="Helical" evidence="8">
    <location>
        <begin position="222"/>
        <end position="243"/>
    </location>
</feature>
<reference evidence="10" key="1">
    <citation type="submission" date="2021-04" db="EMBL/GenBank/DDBJ databases">
        <title>Luteolibacter sp. 32A isolated from the skin of an Anderson's salamander (Ambystoma andersonii).</title>
        <authorList>
            <person name="Spergser J."/>
            <person name="Busse H.-J."/>
        </authorList>
    </citation>
    <scope>NUCLEOTIDE SEQUENCE</scope>
    <source>
        <strain evidence="10">32A</strain>
    </source>
</reference>
<keyword evidence="7 8" id="KW-0472">Membrane</keyword>
<dbReference type="Gene3D" id="1.20.1540.10">
    <property type="entry name" value="Rhomboid-like"/>
    <property type="match status" value="1"/>
</dbReference>
<keyword evidence="4 10" id="KW-0378">Hydrolase</keyword>
<evidence type="ECO:0000256" key="3">
    <source>
        <dbReference type="ARBA" id="ARBA00022692"/>
    </source>
</evidence>
<evidence type="ECO:0000256" key="7">
    <source>
        <dbReference type="ARBA" id="ARBA00023136"/>
    </source>
</evidence>
<feature type="transmembrane region" description="Helical" evidence="8">
    <location>
        <begin position="367"/>
        <end position="388"/>
    </location>
</feature>
<dbReference type="GO" id="GO:0004252">
    <property type="term" value="F:serine-type endopeptidase activity"/>
    <property type="evidence" value="ECO:0007669"/>
    <property type="project" value="InterPro"/>
</dbReference>
<feature type="transmembrane region" description="Helical" evidence="8">
    <location>
        <begin position="127"/>
        <end position="146"/>
    </location>
</feature>
<dbReference type="GO" id="GO:0016020">
    <property type="term" value="C:membrane"/>
    <property type="evidence" value="ECO:0007669"/>
    <property type="project" value="UniProtKB-SubCell"/>
</dbReference>
<dbReference type="InterPro" id="IPR035952">
    <property type="entry name" value="Rhomboid-like_sf"/>
</dbReference>
<dbReference type="Proteomes" id="UP000676169">
    <property type="component" value="Chromosome"/>
</dbReference>
<dbReference type="Pfam" id="PF01694">
    <property type="entry name" value="Rhomboid"/>
    <property type="match status" value="1"/>
</dbReference>
<name>A0A975IYI0_9BACT</name>
<comment type="subcellular location">
    <subcellularLocation>
        <location evidence="1">Membrane</location>
        <topology evidence="1">Multi-pass membrane protein</topology>
    </subcellularLocation>
</comment>
<feature type="transmembrane region" description="Helical" evidence="8">
    <location>
        <begin position="183"/>
        <end position="202"/>
    </location>
</feature>
<evidence type="ECO:0000256" key="4">
    <source>
        <dbReference type="ARBA" id="ARBA00022801"/>
    </source>
</evidence>
<dbReference type="KEGG" id="lamb:KBB96_14935"/>
<dbReference type="RefSeq" id="WP_211630249.1">
    <property type="nucleotide sequence ID" value="NZ_CP073100.1"/>
</dbReference>
<keyword evidence="5" id="KW-0720">Serine protease</keyword>
<feature type="transmembrane region" description="Helical" evidence="8">
    <location>
        <begin position="336"/>
        <end position="355"/>
    </location>
</feature>
<feature type="transmembrane region" description="Helical" evidence="8">
    <location>
        <begin position="96"/>
        <end position="115"/>
    </location>
</feature>
<dbReference type="InterPro" id="IPR002610">
    <property type="entry name" value="Peptidase_S54_rhomboid-like"/>
</dbReference>
<evidence type="ECO:0000256" key="5">
    <source>
        <dbReference type="ARBA" id="ARBA00022825"/>
    </source>
</evidence>